<dbReference type="PIRSF" id="PIRSF003230">
    <property type="entry name" value="YbgC"/>
    <property type="match status" value="1"/>
</dbReference>
<sequence>MQKYNTSIRVRYSETDQMGVVYHGNYAQFFEIGRTEWLRSMGVTYKYMEKTGIMLPVISLSCNFKKSALYDDELTVTTYLKKTPSVKIEFDYEITNQNNELICTGNTILAFINSQTKKPMRCPDYILEKIEQLSFT</sequence>
<reference evidence="3 4" key="1">
    <citation type="submission" date="2020-07" db="EMBL/GenBank/DDBJ databases">
        <title>Bacterium isolated from marine sediment.</title>
        <authorList>
            <person name="Shang D."/>
            <person name="Du Z.-J."/>
        </authorList>
    </citation>
    <scope>NUCLEOTIDE SEQUENCE [LARGE SCALE GENOMIC DNA]</scope>
    <source>
        <strain evidence="3 4">S7007</strain>
    </source>
</reference>
<comment type="similarity">
    <text evidence="1">Belongs to the 4-hydroxybenzoyl-CoA thioesterase family.</text>
</comment>
<keyword evidence="4" id="KW-1185">Reference proteome</keyword>
<evidence type="ECO:0000256" key="1">
    <source>
        <dbReference type="ARBA" id="ARBA00005953"/>
    </source>
</evidence>
<dbReference type="InterPro" id="IPR006684">
    <property type="entry name" value="YbgC/YbaW"/>
</dbReference>
<dbReference type="Pfam" id="PF13279">
    <property type="entry name" value="4HBT_2"/>
    <property type="match status" value="1"/>
</dbReference>
<organism evidence="3 4">
    <name type="scientific">Tenacibaculum pelagium</name>
    <dbReference type="NCBI Taxonomy" id="2759527"/>
    <lineage>
        <taxon>Bacteria</taxon>
        <taxon>Pseudomonadati</taxon>
        <taxon>Bacteroidota</taxon>
        <taxon>Flavobacteriia</taxon>
        <taxon>Flavobacteriales</taxon>
        <taxon>Flavobacteriaceae</taxon>
        <taxon>Tenacibaculum</taxon>
    </lineage>
</organism>
<accession>A0A839AN99</accession>
<dbReference type="InterPro" id="IPR050563">
    <property type="entry name" value="4-hydroxybenzoyl-CoA_TE"/>
</dbReference>
<evidence type="ECO:0000313" key="4">
    <source>
        <dbReference type="Proteomes" id="UP000563906"/>
    </source>
</evidence>
<comment type="caution">
    <text evidence="3">The sequence shown here is derived from an EMBL/GenBank/DDBJ whole genome shotgun (WGS) entry which is preliminary data.</text>
</comment>
<dbReference type="EMBL" id="JACGLS010000003">
    <property type="protein sequence ID" value="MBA6156582.1"/>
    <property type="molecule type" value="Genomic_DNA"/>
</dbReference>
<dbReference type="PANTHER" id="PTHR31793">
    <property type="entry name" value="4-HYDROXYBENZOYL-COA THIOESTERASE FAMILY MEMBER"/>
    <property type="match status" value="1"/>
</dbReference>
<evidence type="ECO:0000313" key="3">
    <source>
        <dbReference type="EMBL" id="MBA6156582.1"/>
    </source>
</evidence>
<proteinExistence type="inferred from homology"/>
<dbReference type="InterPro" id="IPR029069">
    <property type="entry name" value="HotDog_dom_sf"/>
</dbReference>
<dbReference type="PANTHER" id="PTHR31793:SF27">
    <property type="entry name" value="NOVEL THIOESTERASE SUPERFAMILY DOMAIN AND SAPOSIN A-TYPE DOMAIN CONTAINING PROTEIN (0610012H03RIK)"/>
    <property type="match status" value="1"/>
</dbReference>
<gene>
    <name evidence="3" type="ORF">H3Z83_08660</name>
</gene>
<dbReference type="NCBIfam" id="TIGR00051">
    <property type="entry name" value="YbgC/FadM family acyl-CoA thioesterase"/>
    <property type="match status" value="1"/>
</dbReference>
<dbReference type="Gene3D" id="3.10.129.10">
    <property type="entry name" value="Hotdog Thioesterase"/>
    <property type="match status" value="1"/>
</dbReference>
<name>A0A839AN99_9FLAO</name>
<dbReference type="SUPFAM" id="SSF54637">
    <property type="entry name" value="Thioesterase/thiol ester dehydrase-isomerase"/>
    <property type="match status" value="1"/>
</dbReference>
<protein>
    <submittedName>
        <fullName evidence="3">Acyl-CoA thioesterase</fullName>
    </submittedName>
</protein>
<dbReference type="Proteomes" id="UP000563906">
    <property type="component" value="Unassembled WGS sequence"/>
</dbReference>
<dbReference type="GO" id="GO:0047617">
    <property type="term" value="F:fatty acyl-CoA hydrolase activity"/>
    <property type="evidence" value="ECO:0007669"/>
    <property type="project" value="TreeGrafter"/>
</dbReference>
<evidence type="ECO:0000256" key="2">
    <source>
        <dbReference type="ARBA" id="ARBA00022801"/>
    </source>
</evidence>
<dbReference type="AlphaFoldDB" id="A0A839AN99"/>
<keyword evidence="2" id="KW-0378">Hydrolase</keyword>
<dbReference type="RefSeq" id="WP_182125082.1">
    <property type="nucleotide sequence ID" value="NZ_JACGLS010000003.1"/>
</dbReference>
<dbReference type="PROSITE" id="PS01328">
    <property type="entry name" value="4HBCOA_THIOESTERASE"/>
    <property type="match status" value="1"/>
</dbReference>
<dbReference type="InterPro" id="IPR008272">
    <property type="entry name" value="HB-CoA_thioesterase_AS"/>
</dbReference>
<dbReference type="CDD" id="cd00586">
    <property type="entry name" value="4HBT"/>
    <property type="match status" value="1"/>
</dbReference>